<dbReference type="Pfam" id="PF00656">
    <property type="entry name" value="Peptidase_C14"/>
    <property type="match status" value="1"/>
</dbReference>
<dbReference type="GO" id="GO:0006508">
    <property type="term" value="P:proteolysis"/>
    <property type="evidence" value="ECO:0007669"/>
    <property type="project" value="InterPro"/>
</dbReference>
<dbReference type="InterPro" id="IPR050452">
    <property type="entry name" value="Metacaspase"/>
</dbReference>
<evidence type="ECO:0000256" key="3">
    <source>
        <dbReference type="ARBA" id="ARBA00022807"/>
    </source>
</evidence>
<dbReference type="EMBL" id="MCFL01000156">
    <property type="protein sequence ID" value="ORZ29575.1"/>
    <property type="molecule type" value="Genomic_DNA"/>
</dbReference>
<dbReference type="GO" id="GO:0006915">
    <property type="term" value="P:apoptotic process"/>
    <property type="evidence" value="ECO:0007669"/>
    <property type="project" value="UniProtKB-KW"/>
</dbReference>
<keyword evidence="2" id="KW-0053">Apoptosis</keyword>
<keyword evidence="3" id="KW-0788">Thiol protease</keyword>
<gene>
    <name evidence="5" type="ORF">BCR44DRAFT_1064187</name>
</gene>
<feature type="domain" description="Peptidase C14 caspase" evidence="4">
    <location>
        <begin position="5"/>
        <end position="208"/>
    </location>
</feature>
<sequence>MPNQALVIGLTYPHNENGLQSIPGMAPSSTAMADLAMSSGHYDALEYLSDADGDAVTREDILGALYDMVSAAEPGDSLFFSYLGHGGSVQQNREAGEMEVDGNDERIWASDGPVYDDEIRAAIAQLPEGVNLTMVFDACHSGTMADLDTADFDANITCLSSSADWELSWVNGDGSGSSFTDQLRAVMAENPDLTLDQLKDELTARLEPMGQTVQLTCSRPELAGNSLFTPATTIDHHDLHASDMDVDPGSISDTMLDGEISLGEAAISAGEGELQLPMGHLHHDAWDWCRLRQCFGIWSSRVGT</sequence>
<name>A0A1Y2H4W3_9FUNG</name>
<dbReference type="SUPFAM" id="SSF52129">
    <property type="entry name" value="Caspase-like"/>
    <property type="match status" value="1"/>
</dbReference>
<keyword evidence="6" id="KW-1185">Reference proteome</keyword>
<keyword evidence="3" id="KW-0645">Protease</keyword>
<dbReference type="PANTHER" id="PTHR48104:SF30">
    <property type="entry name" value="METACASPASE-1"/>
    <property type="match status" value="1"/>
</dbReference>
<dbReference type="Proteomes" id="UP000193411">
    <property type="component" value="Unassembled WGS sequence"/>
</dbReference>
<dbReference type="InterPro" id="IPR029030">
    <property type="entry name" value="Caspase-like_dom_sf"/>
</dbReference>
<protein>
    <submittedName>
        <fullName evidence="5">Caspase domain-domain-containing protein</fullName>
    </submittedName>
</protein>
<organism evidence="5 6">
    <name type="scientific">Catenaria anguillulae PL171</name>
    <dbReference type="NCBI Taxonomy" id="765915"/>
    <lineage>
        <taxon>Eukaryota</taxon>
        <taxon>Fungi</taxon>
        <taxon>Fungi incertae sedis</taxon>
        <taxon>Blastocladiomycota</taxon>
        <taxon>Blastocladiomycetes</taxon>
        <taxon>Blastocladiales</taxon>
        <taxon>Catenariaceae</taxon>
        <taxon>Catenaria</taxon>
    </lineage>
</organism>
<dbReference type="GO" id="GO:0004197">
    <property type="term" value="F:cysteine-type endopeptidase activity"/>
    <property type="evidence" value="ECO:0007669"/>
    <property type="project" value="InterPro"/>
</dbReference>
<evidence type="ECO:0000256" key="2">
    <source>
        <dbReference type="ARBA" id="ARBA00022703"/>
    </source>
</evidence>
<comment type="caution">
    <text evidence="5">The sequence shown here is derived from an EMBL/GenBank/DDBJ whole genome shotgun (WGS) entry which is preliminary data.</text>
</comment>
<comment type="similarity">
    <text evidence="1">Belongs to the peptidase C14B family.</text>
</comment>
<dbReference type="AlphaFoldDB" id="A0A1Y2H4W3"/>
<evidence type="ECO:0000259" key="4">
    <source>
        <dbReference type="Pfam" id="PF00656"/>
    </source>
</evidence>
<evidence type="ECO:0000313" key="6">
    <source>
        <dbReference type="Proteomes" id="UP000193411"/>
    </source>
</evidence>
<accession>A0A1Y2H4W3</accession>
<evidence type="ECO:0000313" key="5">
    <source>
        <dbReference type="EMBL" id="ORZ29575.1"/>
    </source>
</evidence>
<dbReference type="GO" id="GO:0005737">
    <property type="term" value="C:cytoplasm"/>
    <property type="evidence" value="ECO:0007669"/>
    <property type="project" value="TreeGrafter"/>
</dbReference>
<keyword evidence="3" id="KW-0378">Hydrolase</keyword>
<dbReference type="InterPro" id="IPR011600">
    <property type="entry name" value="Pept_C14_caspase"/>
</dbReference>
<evidence type="ECO:0000256" key="1">
    <source>
        <dbReference type="ARBA" id="ARBA00009005"/>
    </source>
</evidence>
<proteinExistence type="inferred from homology"/>
<dbReference type="Gene3D" id="3.40.50.12660">
    <property type="match status" value="1"/>
</dbReference>
<dbReference type="OrthoDB" id="3223806at2759"/>
<dbReference type="PANTHER" id="PTHR48104">
    <property type="entry name" value="METACASPASE-4"/>
    <property type="match status" value="1"/>
</dbReference>
<reference evidence="5 6" key="1">
    <citation type="submission" date="2016-07" db="EMBL/GenBank/DDBJ databases">
        <title>Pervasive Adenine N6-methylation of Active Genes in Fungi.</title>
        <authorList>
            <consortium name="DOE Joint Genome Institute"/>
            <person name="Mondo S.J."/>
            <person name="Dannebaum R.O."/>
            <person name="Kuo R.C."/>
            <person name="Labutti K."/>
            <person name="Haridas S."/>
            <person name="Kuo A."/>
            <person name="Salamov A."/>
            <person name="Ahrendt S.R."/>
            <person name="Lipzen A."/>
            <person name="Sullivan W."/>
            <person name="Andreopoulos W.B."/>
            <person name="Clum A."/>
            <person name="Lindquist E."/>
            <person name="Daum C."/>
            <person name="Ramamoorthy G.K."/>
            <person name="Gryganskyi A."/>
            <person name="Culley D."/>
            <person name="Magnuson J.K."/>
            <person name="James T.Y."/>
            <person name="O'Malley M.A."/>
            <person name="Stajich J.E."/>
            <person name="Spatafora J.W."/>
            <person name="Visel A."/>
            <person name="Grigoriev I.V."/>
        </authorList>
    </citation>
    <scope>NUCLEOTIDE SEQUENCE [LARGE SCALE GENOMIC DNA]</scope>
    <source>
        <strain evidence="5 6">PL171</strain>
    </source>
</reference>